<evidence type="ECO:0000256" key="3">
    <source>
        <dbReference type="ARBA" id="ARBA00022692"/>
    </source>
</evidence>
<evidence type="ECO:0000256" key="5">
    <source>
        <dbReference type="ARBA" id="ARBA00023034"/>
    </source>
</evidence>
<dbReference type="PANTHER" id="PTHR12137:SF54">
    <property type="entry name" value="CARBOHYDRATE SULFOTRANSFERASE"/>
    <property type="match status" value="1"/>
</dbReference>
<keyword evidence="7" id="KW-0325">Glycoprotein</keyword>
<sequence>MTLAAPTDLPAALPHALVRDTFQLFLARDPNPEAQFGDFGGLLGTLFGSQEFLTSQRAQKTDLAWPERQYFIARQLGILYCPIGKNACSYFKRAMVHLADHPRRHILDRSIHQLTDHIRTGMQLSDYTESEISAIWRDPDLYSFAILRDPYRRLLSAYIEKFVVNRMDGANLTYHTGPLIEAVQKAQGLPGPDFARGIRFRDFILHITAQPPETLDPHWRPQYLYLGDHHWSALYDFDNLAQAVRDLEAMSGIELSQPPVNRSGSGEGVTHFGAEQLLPAVLDRLPMIDAESFLTEDLKERISQYYARDFALMAEKIS</sequence>
<dbReference type="EMBL" id="JAYWLC010000020">
    <property type="protein sequence ID" value="MER5173552.1"/>
    <property type="molecule type" value="Genomic_DNA"/>
</dbReference>
<evidence type="ECO:0000256" key="7">
    <source>
        <dbReference type="ARBA" id="ARBA00023180"/>
    </source>
</evidence>
<keyword evidence="9" id="KW-1185">Reference proteome</keyword>
<protein>
    <submittedName>
        <fullName evidence="8">Sulfotransferase family 2 domain-containing protein</fullName>
    </submittedName>
</protein>
<name>A0ABV1SKW6_9RHOB</name>
<reference evidence="8 9" key="1">
    <citation type="submission" date="2024-01" db="EMBL/GenBank/DDBJ databases">
        <authorList>
            <person name="Deng Y."/>
            <person name="Su J."/>
        </authorList>
    </citation>
    <scope>NUCLEOTIDE SEQUENCE [LARGE SCALE GENOMIC DNA]</scope>
    <source>
        <strain evidence="8 9">CPCC 100088</strain>
    </source>
</reference>
<evidence type="ECO:0000313" key="9">
    <source>
        <dbReference type="Proteomes" id="UP001438953"/>
    </source>
</evidence>
<organism evidence="8 9">
    <name type="scientific">Thioclava kandeliae</name>
    <dbReference type="NCBI Taxonomy" id="3070818"/>
    <lineage>
        <taxon>Bacteria</taxon>
        <taxon>Pseudomonadati</taxon>
        <taxon>Pseudomonadota</taxon>
        <taxon>Alphaproteobacteria</taxon>
        <taxon>Rhodobacterales</taxon>
        <taxon>Paracoccaceae</taxon>
        <taxon>Thioclava</taxon>
    </lineage>
</organism>
<keyword evidence="3" id="KW-0812">Transmembrane</keyword>
<keyword evidence="6" id="KW-0472">Membrane</keyword>
<evidence type="ECO:0000256" key="6">
    <source>
        <dbReference type="ARBA" id="ARBA00023136"/>
    </source>
</evidence>
<dbReference type="Pfam" id="PF03567">
    <property type="entry name" value="Sulfotransfer_2"/>
    <property type="match status" value="1"/>
</dbReference>
<evidence type="ECO:0000256" key="1">
    <source>
        <dbReference type="ARBA" id="ARBA00004323"/>
    </source>
</evidence>
<dbReference type="RefSeq" id="WP_350938943.1">
    <property type="nucleotide sequence ID" value="NZ_JAYWLC010000020.1"/>
</dbReference>
<evidence type="ECO:0000313" key="8">
    <source>
        <dbReference type="EMBL" id="MER5173552.1"/>
    </source>
</evidence>
<evidence type="ECO:0000256" key="4">
    <source>
        <dbReference type="ARBA" id="ARBA00022989"/>
    </source>
</evidence>
<dbReference type="PANTHER" id="PTHR12137">
    <property type="entry name" value="CARBOHYDRATE SULFOTRANSFERASE"/>
    <property type="match status" value="1"/>
</dbReference>
<dbReference type="Proteomes" id="UP001438953">
    <property type="component" value="Unassembled WGS sequence"/>
</dbReference>
<keyword evidence="2" id="KW-0808">Transferase</keyword>
<evidence type="ECO:0000256" key="2">
    <source>
        <dbReference type="ARBA" id="ARBA00022679"/>
    </source>
</evidence>
<comment type="subcellular location">
    <subcellularLocation>
        <location evidence="1">Golgi apparatus membrane</location>
        <topology evidence="1">Single-pass type II membrane protein</topology>
    </subcellularLocation>
</comment>
<reference evidence="8 9" key="2">
    <citation type="submission" date="2024-06" db="EMBL/GenBank/DDBJ databases">
        <title>Thioclava kandeliae sp. nov. from a rhizosphere soil sample of Kandelia candel in a mangrove.</title>
        <authorList>
            <person name="Mu T."/>
        </authorList>
    </citation>
    <scope>NUCLEOTIDE SEQUENCE [LARGE SCALE GENOMIC DNA]</scope>
    <source>
        <strain evidence="8 9">CPCC 100088</strain>
    </source>
</reference>
<gene>
    <name evidence="8" type="ORF">VSX56_17435</name>
</gene>
<dbReference type="InterPro" id="IPR005331">
    <property type="entry name" value="Sulfotransferase"/>
</dbReference>
<dbReference type="InterPro" id="IPR018011">
    <property type="entry name" value="Carb_sulfotrans_8-10"/>
</dbReference>
<comment type="caution">
    <text evidence="8">The sequence shown here is derived from an EMBL/GenBank/DDBJ whole genome shotgun (WGS) entry which is preliminary data.</text>
</comment>
<keyword evidence="4" id="KW-1133">Transmembrane helix</keyword>
<keyword evidence="5" id="KW-0333">Golgi apparatus</keyword>
<proteinExistence type="predicted"/>
<accession>A0ABV1SKW6</accession>